<comment type="caution">
    <text evidence="2">The sequence shown here is derived from an EMBL/GenBank/DDBJ whole genome shotgun (WGS) entry which is preliminary data.</text>
</comment>
<dbReference type="InterPro" id="IPR026816">
    <property type="entry name" value="Flavodoxin_dom"/>
</dbReference>
<keyword evidence="3" id="KW-1185">Reference proteome</keyword>
<feature type="domain" description="Flavodoxin" evidence="1">
    <location>
        <begin position="7"/>
        <end position="103"/>
    </location>
</feature>
<sequence length="134" mass="14426">MATLIAHSAEASTVRFAKQLAETLGDHRGVTTATEDFSRAGRYVDSVEAVVVVAPAGEPHFHRGARNFMAAHYADFAGKSLFIAALGTKDQLSTSELTAMDAFSPRDTAYFRTDDLDETALTEWVTLITTRGAA</sequence>
<name>A0ABP5G622_9MICC</name>
<dbReference type="Pfam" id="PF12724">
    <property type="entry name" value="Flavodoxin_5"/>
    <property type="match status" value="1"/>
</dbReference>
<gene>
    <name evidence="2" type="ORF">GCM10009720_20400</name>
</gene>
<evidence type="ECO:0000259" key="1">
    <source>
        <dbReference type="Pfam" id="PF12724"/>
    </source>
</evidence>
<reference evidence="3" key="1">
    <citation type="journal article" date="2019" name="Int. J. Syst. Evol. Microbiol.">
        <title>The Global Catalogue of Microorganisms (GCM) 10K type strain sequencing project: providing services to taxonomists for standard genome sequencing and annotation.</title>
        <authorList>
            <consortium name="The Broad Institute Genomics Platform"/>
            <consortium name="The Broad Institute Genome Sequencing Center for Infectious Disease"/>
            <person name="Wu L."/>
            <person name="Ma J."/>
        </authorList>
    </citation>
    <scope>NUCLEOTIDE SEQUENCE [LARGE SCALE GENOMIC DNA]</scope>
    <source>
        <strain evidence="3">JCM 13595</strain>
    </source>
</reference>
<evidence type="ECO:0000313" key="2">
    <source>
        <dbReference type="EMBL" id="GAA2039775.1"/>
    </source>
</evidence>
<dbReference type="EMBL" id="BAAAMN010000041">
    <property type="protein sequence ID" value="GAA2039775.1"/>
    <property type="molecule type" value="Genomic_DNA"/>
</dbReference>
<organism evidence="2 3">
    <name type="scientific">Yaniella flava</name>
    <dbReference type="NCBI Taxonomy" id="287930"/>
    <lineage>
        <taxon>Bacteria</taxon>
        <taxon>Bacillati</taxon>
        <taxon>Actinomycetota</taxon>
        <taxon>Actinomycetes</taxon>
        <taxon>Micrococcales</taxon>
        <taxon>Micrococcaceae</taxon>
        <taxon>Yaniella</taxon>
    </lineage>
</organism>
<proteinExistence type="predicted"/>
<dbReference type="RefSeq" id="WP_343958244.1">
    <property type="nucleotide sequence ID" value="NZ_BAAAMN010000041.1"/>
</dbReference>
<accession>A0ABP5G622</accession>
<dbReference type="Proteomes" id="UP001501461">
    <property type="component" value="Unassembled WGS sequence"/>
</dbReference>
<evidence type="ECO:0000313" key="3">
    <source>
        <dbReference type="Proteomes" id="UP001501461"/>
    </source>
</evidence>
<protein>
    <recommendedName>
        <fullName evidence="1">Flavodoxin domain-containing protein</fullName>
    </recommendedName>
</protein>